<evidence type="ECO:0000313" key="2">
    <source>
        <dbReference type="EMBL" id="MFD1512591.1"/>
    </source>
</evidence>
<sequence length="61" mass="6317">MVSGLLDATLTLGLLAACSLALVGTTYRSLDRLGVPNHYLRSLVTSVVATVGGYLLLGLLL</sequence>
<dbReference type="RefSeq" id="WP_250872561.1">
    <property type="nucleotide sequence ID" value="NZ_JALXFV010000002.1"/>
</dbReference>
<keyword evidence="3" id="KW-1185">Reference proteome</keyword>
<keyword evidence="1" id="KW-0812">Transmembrane</keyword>
<evidence type="ECO:0000256" key="1">
    <source>
        <dbReference type="SAM" id="Phobius"/>
    </source>
</evidence>
<gene>
    <name evidence="2" type="ORF">ACFSBT_04760</name>
</gene>
<keyword evidence="1" id="KW-0472">Membrane</keyword>
<name>A0ABD6ASD0_9EURY</name>
<dbReference type="Proteomes" id="UP001597187">
    <property type="component" value="Unassembled WGS sequence"/>
</dbReference>
<feature type="transmembrane region" description="Helical" evidence="1">
    <location>
        <begin position="39"/>
        <end position="60"/>
    </location>
</feature>
<reference evidence="2 3" key="1">
    <citation type="journal article" date="2019" name="Int. J. Syst. Evol. Microbiol.">
        <title>The Global Catalogue of Microorganisms (GCM) 10K type strain sequencing project: providing services to taxonomists for standard genome sequencing and annotation.</title>
        <authorList>
            <consortium name="The Broad Institute Genomics Platform"/>
            <consortium name="The Broad Institute Genome Sequencing Center for Infectious Disease"/>
            <person name="Wu L."/>
            <person name="Ma J."/>
        </authorList>
    </citation>
    <scope>NUCLEOTIDE SEQUENCE [LARGE SCALE GENOMIC DNA]</scope>
    <source>
        <strain evidence="2 3">CGMCC 1.12563</strain>
    </source>
</reference>
<dbReference type="AlphaFoldDB" id="A0ABD6ASD0"/>
<evidence type="ECO:0000313" key="3">
    <source>
        <dbReference type="Proteomes" id="UP001597187"/>
    </source>
</evidence>
<accession>A0ABD6ASD0</accession>
<dbReference type="EMBL" id="JBHUDC010000002">
    <property type="protein sequence ID" value="MFD1512591.1"/>
    <property type="molecule type" value="Genomic_DNA"/>
</dbReference>
<proteinExistence type="predicted"/>
<keyword evidence="1" id="KW-1133">Transmembrane helix</keyword>
<organism evidence="2 3">
    <name type="scientific">Halomarina rubra</name>
    <dbReference type="NCBI Taxonomy" id="2071873"/>
    <lineage>
        <taxon>Archaea</taxon>
        <taxon>Methanobacteriati</taxon>
        <taxon>Methanobacteriota</taxon>
        <taxon>Stenosarchaea group</taxon>
        <taxon>Halobacteria</taxon>
        <taxon>Halobacteriales</taxon>
        <taxon>Natronomonadaceae</taxon>
        <taxon>Halomarina</taxon>
    </lineage>
</organism>
<protein>
    <submittedName>
        <fullName evidence="2">Uncharacterized protein</fullName>
    </submittedName>
</protein>
<comment type="caution">
    <text evidence="2">The sequence shown here is derived from an EMBL/GenBank/DDBJ whole genome shotgun (WGS) entry which is preliminary data.</text>
</comment>